<reference evidence="3" key="2">
    <citation type="submission" date="2020-04" db="EMBL/GenBank/DDBJ databases">
        <authorList>
            <consortium name="NCBI Genome Project"/>
        </authorList>
    </citation>
    <scope>NUCLEOTIDE SEQUENCE</scope>
    <source>
        <strain evidence="3">CBS 342.82</strain>
    </source>
</reference>
<dbReference type="RefSeq" id="XP_033457144.1">
    <property type="nucleotide sequence ID" value="XM_033605477.1"/>
</dbReference>
<feature type="non-terminal residue" evidence="3">
    <location>
        <position position="71"/>
    </location>
</feature>
<dbReference type="Proteomes" id="UP000504637">
    <property type="component" value="Unplaced"/>
</dbReference>
<dbReference type="AlphaFoldDB" id="A0A6J3LWT1"/>
<organism evidence="3">
    <name type="scientific">Dissoconium aciculare CBS 342.82</name>
    <dbReference type="NCBI Taxonomy" id="1314786"/>
    <lineage>
        <taxon>Eukaryota</taxon>
        <taxon>Fungi</taxon>
        <taxon>Dikarya</taxon>
        <taxon>Ascomycota</taxon>
        <taxon>Pezizomycotina</taxon>
        <taxon>Dothideomycetes</taxon>
        <taxon>Dothideomycetidae</taxon>
        <taxon>Mycosphaerellales</taxon>
        <taxon>Dissoconiaceae</taxon>
        <taxon>Dissoconium</taxon>
    </lineage>
</organism>
<evidence type="ECO:0000256" key="1">
    <source>
        <dbReference type="SAM" id="MobiDB-lite"/>
    </source>
</evidence>
<evidence type="ECO:0000313" key="3">
    <source>
        <dbReference type="RefSeq" id="XP_033457144.1"/>
    </source>
</evidence>
<keyword evidence="2" id="KW-1185">Reference proteome</keyword>
<dbReference type="GeneID" id="54363277"/>
<accession>A0A6J3LWT1</accession>
<sequence>MAPRPDFFPLQTAREEGRRQGWGLFSGWIVSAGALPGRPRNARARERARSYTRDGGGRSLGSRCLDGEDEM</sequence>
<reference evidence="3" key="1">
    <citation type="submission" date="2020-01" db="EMBL/GenBank/DDBJ databases">
        <authorList>
            <consortium name="DOE Joint Genome Institute"/>
            <person name="Haridas S."/>
            <person name="Albert R."/>
            <person name="Binder M."/>
            <person name="Bloem J."/>
            <person name="Labutti K."/>
            <person name="Salamov A."/>
            <person name="Andreopoulos B."/>
            <person name="Baker S.E."/>
            <person name="Barry K."/>
            <person name="Bills G."/>
            <person name="Bluhm B.H."/>
            <person name="Cannon C."/>
            <person name="Castanera R."/>
            <person name="Culley D.E."/>
            <person name="Daum C."/>
            <person name="Ezra D."/>
            <person name="Gonzalez J.B."/>
            <person name="Henrissat B."/>
            <person name="Kuo A."/>
            <person name="Liang C."/>
            <person name="Lipzen A."/>
            <person name="Lutzoni F."/>
            <person name="Magnuson J."/>
            <person name="Mondo S."/>
            <person name="Nolan M."/>
            <person name="Ohm R."/>
            <person name="Pangilinan J."/>
            <person name="Park H.-J."/>
            <person name="Ramirez L."/>
            <person name="Alfaro M."/>
            <person name="Sun H."/>
            <person name="Tritt A."/>
            <person name="Yoshinaga Y."/>
            <person name="Zwiers L.-H."/>
            <person name="Turgeon B.G."/>
            <person name="Goodwin S.B."/>
            <person name="Spatafora J.W."/>
            <person name="Crous P.W."/>
            <person name="Grigoriev I.V."/>
        </authorList>
    </citation>
    <scope>NUCLEOTIDE SEQUENCE</scope>
    <source>
        <strain evidence="3">CBS 342.82</strain>
    </source>
</reference>
<gene>
    <name evidence="3" type="ORF">K489DRAFT_382865</name>
</gene>
<proteinExistence type="predicted"/>
<feature type="compositionally biased region" description="Basic and acidic residues" evidence="1">
    <location>
        <begin position="43"/>
        <end position="56"/>
    </location>
</feature>
<name>A0A6J3LWT1_9PEZI</name>
<feature type="region of interest" description="Disordered" evidence="1">
    <location>
        <begin position="37"/>
        <end position="71"/>
    </location>
</feature>
<evidence type="ECO:0000313" key="2">
    <source>
        <dbReference type="Proteomes" id="UP000504637"/>
    </source>
</evidence>
<protein>
    <submittedName>
        <fullName evidence="3">Uncharacterized protein</fullName>
    </submittedName>
</protein>
<reference evidence="3" key="3">
    <citation type="submission" date="2025-08" db="UniProtKB">
        <authorList>
            <consortium name="RefSeq"/>
        </authorList>
    </citation>
    <scope>IDENTIFICATION</scope>
    <source>
        <strain evidence="3">CBS 342.82</strain>
    </source>
</reference>